<keyword evidence="4 6" id="KW-1133">Transmembrane helix</keyword>
<keyword evidence="3 6" id="KW-0812">Transmembrane</keyword>
<dbReference type="SUPFAM" id="SSF103473">
    <property type="entry name" value="MFS general substrate transporter"/>
    <property type="match status" value="1"/>
</dbReference>
<feature type="domain" description="Major facilitator superfamily (MFS) profile" evidence="7">
    <location>
        <begin position="50"/>
        <end position="443"/>
    </location>
</feature>
<dbReference type="Proteomes" id="UP001203069">
    <property type="component" value="Unassembled WGS sequence"/>
</dbReference>
<comment type="caution">
    <text evidence="8">The sequence shown here is derived from an EMBL/GenBank/DDBJ whole genome shotgun (WGS) entry which is preliminary data.</text>
</comment>
<feature type="transmembrane region" description="Helical" evidence="6">
    <location>
        <begin position="92"/>
        <end position="108"/>
    </location>
</feature>
<feature type="transmembrane region" description="Helical" evidence="6">
    <location>
        <begin position="357"/>
        <end position="376"/>
    </location>
</feature>
<dbReference type="RefSeq" id="WP_249243662.1">
    <property type="nucleotide sequence ID" value="NZ_JAKPBZ010000104.1"/>
</dbReference>
<feature type="transmembrane region" description="Helical" evidence="6">
    <location>
        <begin position="294"/>
        <end position="314"/>
    </location>
</feature>
<gene>
    <name evidence="8" type="ORF">MFP26_03480</name>
</gene>
<reference evidence="8 9" key="1">
    <citation type="submission" date="2022-02" db="EMBL/GenBank/DDBJ databases">
        <title>Description of Brenneria tiliae sp. nov. isolated from symptomatic Tilia x moltkei and Tilia x europaea trees in the UK.</title>
        <authorList>
            <person name="Kile H."/>
        </authorList>
    </citation>
    <scope>NUCLEOTIDE SEQUENCE [LARGE SCALE GENOMIC DNA]</scope>
    <source>
        <strain evidence="8 9">MC1SB4.1</strain>
    </source>
</reference>
<feature type="transmembrane region" description="Helical" evidence="6">
    <location>
        <begin position="204"/>
        <end position="223"/>
    </location>
</feature>
<evidence type="ECO:0000256" key="4">
    <source>
        <dbReference type="ARBA" id="ARBA00022989"/>
    </source>
</evidence>
<dbReference type="InterPro" id="IPR020846">
    <property type="entry name" value="MFS_dom"/>
</dbReference>
<feature type="transmembrane region" description="Helical" evidence="6">
    <location>
        <begin position="388"/>
        <end position="408"/>
    </location>
</feature>
<accession>A0ABT0MR82</accession>
<feature type="transmembrane region" description="Helical" evidence="6">
    <location>
        <begin position="115"/>
        <end position="143"/>
    </location>
</feature>
<dbReference type="Gene3D" id="1.20.1250.20">
    <property type="entry name" value="MFS general substrate transporter like domains"/>
    <property type="match status" value="1"/>
</dbReference>
<protein>
    <submittedName>
        <fullName evidence="8">MFS transporter</fullName>
    </submittedName>
</protein>
<keyword evidence="2" id="KW-0813">Transport</keyword>
<dbReference type="PANTHER" id="PTHR23505">
    <property type="entry name" value="SPINSTER"/>
    <property type="match status" value="1"/>
</dbReference>
<evidence type="ECO:0000256" key="3">
    <source>
        <dbReference type="ARBA" id="ARBA00022692"/>
    </source>
</evidence>
<dbReference type="Pfam" id="PF07690">
    <property type="entry name" value="MFS_1"/>
    <property type="match status" value="1"/>
</dbReference>
<keyword evidence="9" id="KW-1185">Reference proteome</keyword>
<name>A0ABT0MR82_9GAMM</name>
<keyword evidence="5 6" id="KW-0472">Membrane</keyword>
<evidence type="ECO:0000313" key="9">
    <source>
        <dbReference type="Proteomes" id="UP001203069"/>
    </source>
</evidence>
<dbReference type="InterPro" id="IPR036259">
    <property type="entry name" value="MFS_trans_sf"/>
</dbReference>
<evidence type="ECO:0000256" key="1">
    <source>
        <dbReference type="ARBA" id="ARBA00004141"/>
    </source>
</evidence>
<dbReference type="EMBL" id="JAKPBZ010000104">
    <property type="protein sequence ID" value="MCL2891763.1"/>
    <property type="molecule type" value="Genomic_DNA"/>
</dbReference>
<feature type="transmembrane region" description="Helical" evidence="6">
    <location>
        <begin position="415"/>
        <end position="441"/>
    </location>
</feature>
<proteinExistence type="predicted"/>
<dbReference type="InterPro" id="IPR011701">
    <property type="entry name" value="MFS"/>
</dbReference>
<organism evidence="8 9">
    <name type="scientific">Brenneria tiliae</name>
    <dbReference type="NCBI Taxonomy" id="2914984"/>
    <lineage>
        <taxon>Bacteria</taxon>
        <taxon>Pseudomonadati</taxon>
        <taxon>Pseudomonadota</taxon>
        <taxon>Gammaproteobacteria</taxon>
        <taxon>Enterobacterales</taxon>
        <taxon>Pectobacteriaceae</taxon>
        <taxon>Brenneria</taxon>
    </lineage>
</organism>
<dbReference type="PANTHER" id="PTHR23505:SF79">
    <property type="entry name" value="PROTEIN SPINSTER"/>
    <property type="match status" value="1"/>
</dbReference>
<evidence type="ECO:0000256" key="6">
    <source>
        <dbReference type="SAM" id="Phobius"/>
    </source>
</evidence>
<comment type="subcellular location">
    <subcellularLocation>
        <location evidence="1">Membrane</location>
        <topology evidence="1">Multi-pass membrane protein</topology>
    </subcellularLocation>
</comment>
<dbReference type="PROSITE" id="PS50850">
    <property type="entry name" value="MFS"/>
    <property type="match status" value="1"/>
</dbReference>
<evidence type="ECO:0000256" key="5">
    <source>
        <dbReference type="ARBA" id="ARBA00023136"/>
    </source>
</evidence>
<dbReference type="InterPro" id="IPR044770">
    <property type="entry name" value="MFS_spinster-like"/>
</dbReference>
<evidence type="ECO:0000313" key="8">
    <source>
        <dbReference type="EMBL" id="MCL2891763.1"/>
    </source>
</evidence>
<feature type="transmembrane region" description="Helical" evidence="6">
    <location>
        <begin position="326"/>
        <end position="345"/>
    </location>
</feature>
<feature type="transmembrane region" description="Helical" evidence="6">
    <location>
        <begin position="52"/>
        <end position="72"/>
    </location>
</feature>
<sequence>MTSLSAVANRAVGQPRKPFAMTIPQEKTLTDSFDAGLPVAGRWQNSSHVQLTLIWLLGIVCVLDSMIIASLLTPIKAEFGFTDEQIGRLSSMFTLAGLIGAPIFGVLANRFGRKAVLLTGVAIWSVSSIATGFAVGFLGLLFWRVATGFGEAAYNSLAPSWLADLYRPRWRNLVFSLYMLKNKVGTAAALALGGWLATEYGWRTAFFVAGLPGLLLAVLLLWVKEPAIGAHDDVGGTPLVAVKPGVRESLAVFRYPGYILHSLALLFFFIAMSVQIWIPAYLHRVFELGNQQASDFLAQVLLYTLPVGLIGGYFSSVALRSFRWGFPAFLATTSLLACAAFATAYGSRDLTLTRAGIAAGIALFGFSAGTLTTLIVETVPPYLRNSATAWSIVLTSGIAGIVGPELVGRLSDVHTLAVAVFVAPAGYAIAGLLWIILAIWLGRSAREPA</sequence>
<evidence type="ECO:0000256" key="2">
    <source>
        <dbReference type="ARBA" id="ARBA00022448"/>
    </source>
</evidence>
<evidence type="ECO:0000259" key="7">
    <source>
        <dbReference type="PROSITE" id="PS50850"/>
    </source>
</evidence>
<feature type="transmembrane region" description="Helical" evidence="6">
    <location>
        <begin position="258"/>
        <end position="282"/>
    </location>
</feature>